<evidence type="ECO:0000313" key="3">
    <source>
        <dbReference type="EMBL" id="CAK0849142.1"/>
    </source>
</evidence>
<protein>
    <submittedName>
        <fullName evidence="3">Uncharacterized protein</fullName>
    </submittedName>
</protein>
<sequence length="404" mass="42456">GPPKSPWRHAEQAAGGGKGQQPPKPKRLTDEKRAYFVACPADQLDACKELIAEADWQALRQQRFLIQQQLGSLSAVKPVRSAQVAADEASKRLLRARGELERKKKAAQAALQAAFDQEKHVAKLQVELDELVEKARRALAEPPVAAVPRAEDRCVADVAKYRDLVGTASGALGGIELGELAGPLNSLIAALQQDVAACEASGAPPAAAAPVPAVAAAGAQSGAGAHAADLGGEHTAVGDDDEDMDCRNLSPEAFAAQAEAFCDGDAEKRKWLEAFRDRCYADKKPMNAFSNLDKCLTEQIRGCNVLLFQETRLSGARTTDAEGELRRRGRRAAGVEAQASQAGGLASGGLLTCSRLEHGLATMMGYETPVVRPGRVQLLHHAGLTPGGVVVGNVYLGSGVGVNA</sequence>
<evidence type="ECO:0000256" key="1">
    <source>
        <dbReference type="SAM" id="Coils"/>
    </source>
</evidence>
<feature type="region of interest" description="Disordered" evidence="2">
    <location>
        <begin position="1"/>
        <end position="27"/>
    </location>
</feature>
<dbReference type="Proteomes" id="UP001189429">
    <property type="component" value="Unassembled WGS sequence"/>
</dbReference>
<evidence type="ECO:0000256" key="2">
    <source>
        <dbReference type="SAM" id="MobiDB-lite"/>
    </source>
</evidence>
<organism evidence="3 4">
    <name type="scientific">Prorocentrum cordatum</name>
    <dbReference type="NCBI Taxonomy" id="2364126"/>
    <lineage>
        <taxon>Eukaryota</taxon>
        <taxon>Sar</taxon>
        <taxon>Alveolata</taxon>
        <taxon>Dinophyceae</taxon>
        <taxon>Prorocentrales</taxon>
        <taxon>Prorocentraceae</taxon>
        <taxon>Prorocentrum</taxon>
    </lineage>
</organism>
<reference evidence="3" key="1">
    <citation type="submission" date="2023-10" db="EMBL/GenBank/DDBJ databases">
        <authorList>
            <person name="Chen Y."/>
            <person name="Shah S."/>
            <person name="Dougan E. K."/>
            <person name="Thang M."/>
            <person name="Chan C."/>
        </authorList>
    </citation>
    <scope>NUCLEOTIDE SEQUENCE [LARGE SCALE GENOMIC DNA]</scope>
</reference>
<accession>A0ABN9TSH4</accession>
<feature type="coiled-coil region" evidence="1">
    <location>
        <begin position="86"/>
        <end position="141"/>
    </location>
</feature>
<keyword evidence="4" id="KW-1185">Reference proteome</keyword>
<proteinExistence type="predicted"/>
<keyword evidence="1" id="KW-0175">Coiled coil</keyword>
<comment type="caution">
    <text evidence="3">The sequence shown here is derived from an EMBL/GenBank/DDBJ whole genome shotgun (WGS) entry which is preliminary data.</text>
</comment>
<evidence type="ECO:0000313" key="4">
    <source>
        <dbReference type="Proteomes" id="UP001189429"/>
    </source>
</evidence>
<feature type="non-terminal residue" evidence="3">
    <location>
        <position position="1"/>
    </location>
</feature>
<feature type="non-terminal residue" evidence="3">
    <location>
        <position position="404"/>
    </location>
</feature>
<name>A0ABN9TSH4_9DINO</name>
<dbReference type="EMBL" id="CAUYUJ010015037">
    <property type="protein sequence ID" value="CAK0849142.1"/>
    <property type="molecule type" value="Genomic_DNA"/>
</dbReference>
<gene>
    <name evidence="3" type="ORF">PCOR1329_LOCUS41898</name>
</gene>